<keyword evidence="1" id="KW-0175">Coiled coil</keyword>
<dbReference type="EMBL" id="CP001529">
    <property type="protein sequence ID" value="ACN92735.1"/>
    <property type="molecule type" value="Genomic_DNA"/>
</dbReference>
<gene>
    <name evidence="2" type="ORF">BBU118A_Y03</name>
</gene>
<geneLocation type="plasmid" evidence="2 3">
    <name>118a_lp28-5</name>
</geneLocation>
<feature type="coiled-coil region" evidence="1">
    <location>
        <begin position="181"/>
        <end position="215"/>
    </location>
</feature>
<dbReference type="PROSITE" id="PS51257">
    <property type="entry name" value="PROKAR_LIPOPROTEIN"/>
    <property type="match status" value="1"/>
</dbReference>
<evidence type="ECO:0000313" key="2">
    <source>
        <dbReference type="EMBL" id="ACN92735.1"/>
    </source>
</evidence>
<proteinExistence type="predicted"/>
<evidence type="ECO:0000313" key="3">
    <source>
        <dbReference type="Proteomes" id="UP000006208"/>
    </source>
</evidence>
<dbReference type="Proteomes" id="UP000006208">
    <property type="component" value="Plasmid 118a_lp28-5"/>
</dbReference>
<feature type="coiled-coil region" evidence="1">
    <location>
        <begin position="273"/>
        <end position="324"/>
    </location>
</feature>
<evidence type="ECO:0000256" key="1">
    <source>
        <dbReference type="SAM" id="Coils"/>
    </source>
</evidence>
<accession>A0A7U3YAZ7</accession>
<keyword evidence="2" id="KW-0449">Lipoprotein</keyword>
<dbReference type="RefSeq" id="WP_012622445.1">
    <property type="nucleotide sequence ID" value="NC_012248.1"/>
</dbReference>
<organism evidence="2 3">
    <name type="scientific">Borreliella burgdorferi 118a</name>
    <dbReference type="NCBI Taxonomy" id="476210"/>
    <lineage>
        <taxon>Bacteria</taxon>
        <taxon>Pseudomonadati</taxon>
        <taxon>Spirochaetota</taxon>
        <taxon>Spirochaetia</taxon>
        <taxon>Spirochaetales</taxon>
        <taxon>Borreliaceae</taxon>
        <taxon>Borreliella</taxon>
    </lineage>
</organism>
<dbReference type="AlphaFoldDB" id="A0A7U3YAZ7"/>
<feature type="coiled-coil region" evidence="1">
    <location>
        <begin position="91"/>
        <end position="118"/>
    </location>
</feature>
<protein>
    <submittedName>
        <fullName evidence="2">Putative lipoprotein</fullName>
    </submittedName>
</protein>
<sequence length="329" mass="40403">MSRFNLNFLFLLIILFGCNLHHRRNANKLLVDIEHSVDDFEYANNKKKLEIEERELLERKERELLERRKRDQLVNELRYAEEFEWQVQYYTREYQDEIKRLEKKIEEEILNLNFFVENGYKRVRTMNAYQFHQYEIERLMKEKKESNSSYYIKLKDDSIKYHKTYTDEIRSRIPNVESRLIELKKANIERYKANIERYKANIERYNNEIKRLHETKGKGLIDKSDVSKFRAEFDKLKYNNMIEENKNSVEIWKEDIENCQYSIISHEVEYNRYNNLKSEVDSLEALNSRLQEIKNSIEEKKLEINMLKNRIEETELRNKELKNQYDSIT</sequence>
<name>A0A7U3YAZ7_BORBG</name>
<keyword evidence="2" id="KW-0614">Plasmid</keyword>
<reference evidence="2 3" key="1">
    <citation type="journal article" date="2011" name="J. Bacteriol.">
        <title>Whole-genome sequences of thirteen isolates of Borrelia burgdorferi.</title>
        <authorList>
            <person name="Schutzer S.E."/>
            <person name="Fraser-Liggett C.M."/>
            <person name="Casjens S.R."/>
            <person name="Qiu W.G."/>
            <person name="Dunn J.J."/>
            <person name="Mongodin E.F."/>
            <person name="Luft B.J."/>
        </authorList>
    </citation>
    <scope>NUCLEOTIDE SEQUENCE [LARGE SCALE GENOMIC DNA]</scope>
    <source>
        <strain evidence="2 3">118a</strain>
        <plasmid evidence="2 3">118a_lp28-5</plasmid>
    </source>
</reference>